<organism evidence="3 4">
    <name type="scientific">Phycomyces blakesleeanus</name>
    <dbReference type="NCBI Taxonomy" id="4837"/>
    <lineage>
        <taxon>Eukaryota</taxon>
        <taxon>Fungi</taxon>
        <taxon>Fungi incertae sedis</taxon>
        <taxon>Mucoromycota</taxon>
        <taxon>Mucoromycotina</taxon>
        <taxon>Mucoromycetes</taxon>
        <taxon>Mucorales</taxon>
        <taxon>Phycomycetaceae</taxon>
        <taxon>Phycomyces</taxon>
    </lineage>
</organism>
<dbReference type="Pfam" id="PF13450">
    <property type="entry name" value="NAD_binding_8"/>
    <property type="match status" value="1"/>
</dbReference>
<comment type="caution">
    <text evidence="3">The sequence shown here is derived from an EMBL/GenBank/DDBJ whole genome shotgun (WGS) entry which is preliminary data.</text>
</comment>
<dbReference type="InterPro" id="IPR051209">
    <property type="entry name" value="FAD-bind_Monooxygenase_sf"/>
</dbReference>
<keyword evidence="2" id="KW-1133">Transmembrane helix</keyword>
<keyword evidence="2" id="KW-0472">Membrane</keyword>
<evidence type="ECO:0000256" key="2">
    <source>
        <dbReference type="SAM" id="Phobius"/>
    </source>
</evidence>
<sequence>MSNASKKTAAVLGAGFSGMCAAIQLKKRFGIVADLFDRNDDIGGTWLTNKYPGLWSKQYSGQEEILQYMQNVAQKYDLYAQTKFQTEVICTTWLEDIQKWKVDWRKTTDHSQLFTGLYDFLFIGIGPLNIPFTPEELKGFEGTVVHTAVGVQVIPELAKTAGHLYSYQRTPAWIMQRSQFDTPDFIKSLFVYLPFVLYIYRCYVFFKYEFLYLFLALHSTIIGKLARSYLEGSMKKELERAGKPELAPLLIPPFAPGCKRIGVSSTYLSSLARDNVTLIPCAVKSVHGRTIVDVNGDENEVDILVLATGYNVKGFTGNLKVYGRNGIGLLDEWSKEFPKTYKTVNVHGFPNMFFMIGPSSGIGHSTVVSVMECQVDLAMQCIKRIIDKNLSAVEPSAAAQDAFVAKLIKDLKPTVWNTDCVSWYKNDGGQVTGVWSGSIISFWWELRKSEPYNYIEFMLLKTKKNRTARIIICGSPPINFVSYTQQSIASEKERSVKHTLFSNGYRMKVTLFDYRCFHRLSLTCLEKNRISCDQPKAIKGFLKHPSKP</sequence>
<dbReference type="InterPro" id="IPR036188">
    <property type="entry name" value="FAD/NAD-bd_sf"/>
</dbReference>
<dbReference type="PANTHER" id="PTHR42877:SF4">
    <property type="entry name" value="FAD_NAD(P)-BINDING DOMAIN-CONTAINING PROTEIN-RELATED"/>
    <property type="match status" value="1"/>
</dbReference>
<evidence type="ECO:0000256" key="1">
    <source>
        <dbReference type="ARBA" id="ARBA00010139"/>
    </source>
</evidence>
<comment type="similarity">
    <text evidence="1">Belongs to the FAD-binding monooxygenase family.</text>
</comment>
<evidence type="ECO:0008006" key="5">
    <source>
        <dbReference type="Google" id="ProtNLM"/>
    </source>
</evidence>
<keyword evidence="4" id="KW-1185">Reference proteome</keyword>
<proteinExistence type="inferred from homology"/>
<feature type="transmembrane region" description="Helical" evidence="2">
    <location>
        <begin position="185"/>
        <end position="203"/>
    </location>
</feature>
<dbReference type="PANTHER" id="PTHR42877">
    <property type="entry name" value="L-ORNITHINE N(5)-MONOOXYGENASE-RELATED"/>
    <property type="match status" value="1"/>
</dbReference>
<protein>
    <recommendedName>
        <fullName evidence="5">FAD/NAD(P)-binding domain-containing protein</fullName>
    </recommendedName>
</protein>
<evidence type="ECO:0000313" key="3">
    <source>
        <dbReference type="EMBL" id="KAL0089035.1"/>
    </source>
</evidence>
<dbReference type="Proteomes" id="UP001448207">
    <property type="component" value="Unassembled WGS sequence"/>
</dbReference>
<gene>
    <name evidence="3" type="ORF">J3Q64DRAFT_1697304</name>
</gene>
<dbReference type="EMBL" id="JBCLYO010000005">
    <property type="protein sequence ID" value="KAL0089035.1"/>
    <property type="molecule type" value="Genomic_DNA"/>
</dbReference>
<keyword evidence="2" id="KW-0812">Transmembrane</keyword>
<dbReference type="Gene3D" id="3.50.50.60">
    <property type="entry name" value="FAD/NAD(P)-binding domain"/>
    <property type="match status" value="2"/>
</dbReference>
<accession>A0ABR3B3Q5</accession>
<evidence type="ECO:0000313" key="4">
    <source>
        <dbReference type="Proteomes" id="UP001448207"/>
    </source>
</evidence>
<dbReference type="SUPFAM" id="SSF51905">
    <property type="entry name" value="FAD/NAD(P)-binding domain"/>
    <property type="match status" value="1"/>
</dbReference>
<reference evidence="3 4" key="1">
    <citation type="submission" date="2024-04" db="EMBL/GenBank/DDBJ databases">
        <title>Symmetric and asymmetric DNA N6-adenine methylation regulates different biological responses in Mucorales.</title>
        <authorList>
            <consortium name="Lawrence Berkeley National Laboratory"/>
            <person name="Lax C."/>
            <person name="Mondo S.J."/>
            <person name="Osorio-Concepcion M."/>
            <person name="Muszewska A."/>
            <person name="Corrochano-Luque M."/>
            <person name="Gutierrez G."/>
            <person name="Riley R."/>
            <person name="Lipzen A."/>
            <person name="Guo J."/>
            <person name="Hundley H."/>
            <person name="Amirebrahimi M."/>
            <person name="Ng V."/>
            <person name="Lorenzo-Gutierrez D."/>
            <person name="Binder U."/>
            <person name="Yang J."/>
            <person name="Song Y."/>
            <person name="Canovas D."/>
            <person name="Navarro E."/>
            <person name="Freitag M."/>
            <person name="Gabaldon T."/>
            <person name="Grigoriev I.V."/>
            <person name="Corrochano L.M."/>
            <person name="Nicolas F.E."/>
            <person name="Garre V."/>
        </authorList>
    </citation>
    <scope>NUCLEOTIDE SEQUENCE [LARGE SCALE GENOMIC DNA]</scope>
    <source>
        <strain evidence="3 4">L51</strain>
    </source>
</reference>
<name>A0ABR3B3Q5_PHYBL</name>